<protein>
    <submittedName>
        <fullName evidence="2">FRG domain-containing protein</fullName>
    </submittedName>
</protein>
<gene>
    <name evidence="2" type="ORF">PYE67_14360</name>
</gene>
<evidence type="ECO:0000313" key="3">
    <source>
        <dbReference type="Proteomes" id="UP001241226"/>
    </source>
</evidence>
<accession>A0ABD7YQX1</accession>
<feature type="domain" description="FRG" evidence="1">
    <location>
        <begin position="14"/>
        <end position="120"/>
    </location>
</feature>
<proteinExistence type="predicted"/>
<dbReference type="RefSeq" id="WP_261926497.1">
    <property type="nucleotide sequence ID" value="NZ_CALYLG010000099.1"/>
</dbReference>
<reference evidence="2 3" key="1">
    <citation type="submission" date="2022-02" db="EMBL/GenBank/DDBJ databases">
        <title>Emergence and expansion in Europe of a Vibrio aestuarianus clonal complex pathogenic for oysters.</title>
        <authorList>
            <person name="Mesnil A."/>
            <person name="Travers M.-A."/>
        </authorList>
    </citation>
    <scope>NUCLEOTIDE SEQUENCE [LARGE SCALE GENOMIC DNA]</scope>
    <source>
        <strain evidence="2 3">U17</strain>
    </source>
</reference>
<dbReference type="SMART" id="SM00901">
    <property type="entry name" value="FRG"/>
    <property type="match status" value="1"/>
</dbReference>
<dbReference type="Proteomes" id="UP001241226">
    <property type="component" value="Chromosome 2"/>
</dbReference>
<dbReference type="EMBL" id="CP118712">
    <property type="protein sequence ID" value="WGK87303.1"/>
    <property type="molecule type" value="Genomic_DNA"/>
</dbReference>
<dbReference type="AlphaFoldDB" id="A0ABD7YQX1"/>
<name>A0ABD7YQX1_9VIBR</name>
<evidence type="ECO:0000313" key="2">
    <source>
        <dbReference type="EMBL" id="WGK87303.1"/>
    </source>
</evidence>
<organism evidence="2 3">
    <name type="scientific">Vibrio aestuarianus</name>
    <dbReference type="NCBI Taxonomy" id="28171"/>
    <lineage>
        <taxon>Bacteria</taxon>
        <taxon>Pseudomonadati</taxon>
        <taxon>Pseudomonadota</taxon>
        <taxon>Gammaproteobacteria</taxon>
        <taxon>Vibrionales</taxon>
        <taxon>Vibrionaceae</taxon>
        <taxon>Vibrio</taxon>
    </lineage>
</organism>
<evidence type="ECO:0000259" key="1">
    <source>
        <dbReference type="SMART" id="SM00901"/>
    </source>
</evidence>
<sequence length="230" mass="26189">MIEITEFLKAIDSFGYVNYYRGHADVNWKLIPSLARTQASSINVWNCSQWADLEVEILRAFEKHGCSIIETPPRNQLEWLIHAQHHGLPTRLLDWSSNPLKALFFAVENPALDHLDGVVFGASVVTNFVMDKYVEINQHNKIIGFHSSSLNKRVAAQEGCFTLTPIPDGWGKFVEVEENNLSVDYLGKYEIPKEHKPVLRKQLKTLGITHQFLFPDLDGLAMSIKRDFGL</sequence>
<dbReference type="InterPro" id="IPR014966">
    <property type="entry name" value="FRG-dom"/>
</dbReference>
<dbReference type="Pfam" id="PF08867">
    <property type="entry name" value="FRG"/>
    <property type="match status" value="1"/>
</dbReference>